<keyword evidence="2" id="KW-1185">Reference proteome</keyword>
<gene>
    <name evidence="1" type="ORF">SPELUC_LOCUS13915</name>
</gene>
<dbReference type="EMBL" id="CAJVPW010038592">
    <property type="protein sequence ID" value="CAG8742512.1"/>
    <property type="molecule type" value="Genomic_DNA"/>
</dbReference>
<feature type="non-terminal residue" evidence="1">
    <location>
        <position position="1"/>
    </location>
</feature>
<protein>
    <submittedName>
        <fullName evidence="1">8307_t:CDS:1</fullName>
    </submittedName>
</protein>
<comment type="caution">
    <text evidence="1">The sequence shown here is derived from an EMBL/GenBank/DDBJ whole genome shotgun (WGS) entry which is preliminary data.</text>
</comment>
<sequence length="159" mass="17922">FATSFDLPSLRSIMRRSDDNGPLSGFKECEGTFPNKVTEYSYHPNPAVSGQKVTQKTHAIDNEPIEDGSKLNVRAYYKNSLVHNHVTDFCKEWGAGGKCSGAVGHVQYENTQIVKDLKNIKHLPRNQPLDMNMRVELHSPQNKTLCCMEGVFRVIIKDD</sequence>
<name>A0ACA9Q8Y7_9GLOM</name>
<organism evidence="1 2">
    <name type="scientific">Cetraspora pellucida</name>
    <dbReference type="NCBI Taxonomy" id="1433469"/>
    <lineage>
        <taxon>Eukaryota</taxon>
        <taxon>Fungi</taxon>
        <taxon>Fungi incertae sedis</taxon>
        <taxon>Mucoromycota</taxon>
        <taxon>Glomeromycotina</taxon>
        <taxon>Glomeromycetes</taxon>
        <taxon>Diversisporales</taxon>
        <taxon>Gigasporaceae</taxon>
        <taxon>Cetraspora</taxon>
    </lineage>
</organism>
<accession>A0ACA9Q8Y7</accession>
<reference evidence="1" key="1">
    <citation type="submission" date="2021-06" db="EMBL/GenBank/DDBJ databases">
        <authorList>
            <person name="Kallberg Y."/>
            <person name="Tangrot J."/>
            <person name="Rosling A."/>
        </authorList>
    </citation>
    <scope>NUCLEOTIDE SEQUENCE</scope>
    <source>
        <strain evidence="1">28 12/20/2015</strain>
    </source>
</reference>
<feature type="non-terminal residue" evidence="1">
    <location>
        <position position="159"/>
    </location>
</feature>
<evidence type="ECO:0000313" key="1">
    <source>
        <dbReference type="EMBL" id="CAG8742512.1"/>
    </source>
</evidence>
<proteinExistence type="predicted"/>
<evidence type="ECO:0000313" key="2">
    <source>
        <dbReference type="Proteomes" id="UP000789366"/>
    </source>
</evidence>
<dbReference type="Proteomes" id="UP000789366">
    <property type="component" value="Unassembled WGS sequence"/>
</dbReference>